<dbReference type="PANTHER" id="PTHR11200:SF300">
    <property type="entry name" value="TYPE II INOSITOL 1,4,5-TRISPHOSPHATE 5-PHOSPHATASE"/>
    <property type="match status" value="1"/>
</dbReference>
<dbReference type="GO" id="GO:0046856">
    <property type="term" value="P:phosphatidylinositol dephosphorylation"/>
    <property type="evidence" value="ECO:0007669"/>
    <property type="project" value="InterPro"/>
</dbReference>
<dbReference type="EMBL" id="MU005977">
    <property type="protein sequence ID" value="KAF2860898.1"/>
    <property type="molecule type" value="Genomic_DNA"/>
</dbReference>
<dbReference type="OrthoDB" id="7862313at2759"/>
<protein>
    <submittedName>
        <fullName evidence="3">DNase I-like protein</fullName>
    </submittedName>
</protein>
<dbReference type="AlphaFoldDB" id="A0A6A7C2H0"/>
<dbReference type="Gene3D" id="3.60.10.10">
    <property type="entry name" value="Endonuclease/exonuclease/phosphatase"/>
    <property type="match status" value="1"/>
</dbReference>
<dbReference type="Pfam" id="PF22669">
    <property type="entry name" value="Exo_endo_phos2"/>
    <property type="match status" value="1"/>
</dbReference>
<dbReference type="InterPro" id="IPR046985">
    <property type="entry name" value="IP5"/>
</dbReference>
<evidence type="ECO:0000256" key="1">
    <source>
        <dbReference type="SAM" id="MobiDB-lite"/>
    </source>
</evidence>
<dbReference type="Proteomes" id="UP000799421">
    <property type="component" value="Unassembled WGS sequence"/>
</dbReference>
<dbReference type="PANTHER" id="PTHR11200">
    <property type="entry name" value="INOSITOL 5-PHOSPHATASE"/>
    <property type="match status" value="1"/>
</dbReference>
<evidence type="ECO:0000313" key="4">
    <source>
        <dbReference type="Proteomes" id="UP000799421"/>
    </source>
</evidence>
<dbReference type="Gene3D" id="2.60.40.10">
    <property type="entry name" value="Immunoglobulins"/>
    <property type="match status" value="1"/>
</dbReference>
<evidence type="ECO:0000259" key="2">
    <source>
        <dbReference type="SMART" id="SM00128"/>
    </source>
</evidence>
<dbReference type="InterPro" id="IPR000300">
    <property type="entry name" value="IPPc"/>
</dbReference>
<dbReference type="GO" id="GO:0004439">
    <property type="term" value="F:phosphatidylinositol-4,5-bisphosphate 5-phosphatase activity"/>
    <property type="evidence" value="ECO:0007669"/>
    <property type="project" value="TreeGrafter"/>
</dbReference>
<organism evidence="3 4">
    <name type="scientific">Piedraia hortae CBS 480.64</name>
    <dbReference type="NCBI Taxonomy" id="1314780"/>
    <lineage>
        <taxon>Eukaryota</taxon>
        <taxon>Fungi</taxon>
        <taxon>Dikarya</taxon>
        <taxon>Ascomycota</taxon>
        <taxon>Pezizomycotina</taxon>
        <taxon>Dothideomycetes</taxon>
        <taxon>Dothideomycetidae</taxon>
        <taxon>Capnodiales</taxon>
        <taxon>Piedraiaceae</taxon>
        <taxon>Piedraia</taxon>
    </lineage>
</organism>
<dbReference type="InterPro" id="IPR036691">
    <property type="entry name" value="Endo/exonu/phosph_ase_sf"/>
</dbReference>
<gene>
    <name evidence="3" type="ORF">K470DRAFT_199937</name>
</gene>
<evidence type="ECO:0000313" key="3">
    <source>
        <dbReference type="EMBL" id="KAF2860898.1"/>
    </source>
</evidence>
<dbReference type="InterPro" id="IPR048869">
    <property type="entry name" value="OCRL-1_2_ASH"/>
</dbReference>
<dbReference type="InterPro" id="IPR013783">
    <property type="entry name" value="Ig-like_fold"/>
</dbReference>
<proteinExistence type="predicted"/>
<dbReference type="Pfam" id="PF21310">
    <property type="entry name" value="OCRL-like_ASH"/>
    <property type="match status" value="1"/>
</dbReference>
<feature type="region of interest" description="Disordered" evidence="1">
    <location>
        <begin position="232"/>
        <end position="260"/>
    </location>
</feature>
<reference evidence="3" key="1">
    <citation type="journal article" date="2020" name="Stud. Mycol.">
        <title>101 Dothideomycetes genomes: a test case for predicting lifestyles and emergence of pathogens.</title>
        <authorList>
            <person name="Haridas S."/>
            <person name="Albert R."/>
            <person name="Binder M."/>
            <person name="Bloem J."/>
            <person name="Labutti K."/>
            <person name="Salamov A."/>
            <person name="Andreopoulos B."/>
            <person name="Baker S."/>
            <person name="Barry K."/>
            <person name="Bills G."/>
            <person name="Bluhm B."/>
            <person name="Cannon C."/>
            <person name="Castanera R."/>
            <person name="Culley D."/>
            <person name="Daum C."/>
            <person name="Ezra D."/>
            <person name="Gonzalez J."/>
            <person name="Henrissat B."/>
            <person name="Kuo A."/>
            <person name="Liang C."/>
            <person name="Lipzen A."/>
            <person name="Lutzoni F."/>
            <person name="Magnuson J."/>
            <person name="Mondo S."/>
            <person name="Nolan M."/>
            <person name="Ohm R."/>
            <person name="Pangilinan J."/>
            <person name="Park H.-J."/>
            <person name="Ramirez L."/>
            <person name="Alfaro M."/>
            <person name="Sun H."/>
            <person name="Tritt A."/>
            <person name="Yoshinaga Y."/>
            <person name="Zwiers L.-H."/>
            <person name="Turgeon B."/>
            <person name="Goodwin S."/>
            <person name="Spatafora J."/>
            <person name="Crous P."/>
            <person name="Grigoriev I."/>
        </authorList>
    </citation>
    <scope>NUCLEOTIDE SEQUENCE</scope>
    <source>
        <strain evidence="3">CBS 480.64</strain>
    </source>
</reference>
<name>A0A6A7C2H0_9PEZI</name>
<sequence>NLSQAVNARRAEYVRPSDIRIKVGSWNTASLKGTEKDLGSWFVDRRPVGLYVLGLQEVVDLNSFTEALRPFHNSAVAERWKDAVAAALPEGFALVVEQQLVGLLLLVYASEEVRGDVKFVSSTSVGTGIGGLMGNKGAVAARVVIGESTRLVFVNSHMSAGADQGALERRNWDAAQVVSRVRFAPIKDGVDSNSGERIGDEDFAFWFGDLNYRLEGVPAEDVRKLLALHSTEEEEAEESADSAQVKKNIADDEDPTSLQTTLSSLLPHDELQQQMKSRKAFQDGWHEGPITFLPTYKYDVGKVGVFDSSDKKRAPSWCDRILYRTRRDRLMYDKKLLEEAEALKRDNEMKANGTDQAGDDEEILYDYDPEFDGADDEDHDLARVMTKEGVGDEIILEQYAAHQKVVSSDHKPLTATFTLQYDRVVPELKAKVHAEVAKALDRAENESRPNVTVVVDRHQAEASDSEGIIDFGDLEFASVKRRTLTAANTSRMTAKLSFIERPAGDEMSICPNWLTIAVSHSAITTANNHIALEPGECSEVELETHVVDCEVIKSLNNGPAKIEDVLVLRVEGGRDHFISVRAQWLRTSLSLTMDELVRIPEGGVRTVNKTHDDNYIYSSAPRELLRLTEAVEKLTTLAFSEPAQTEPAPWNVNPIWPFREASLDDGNLEKAARLLDTNEPLTDLPTLEWLYTISQLLTLFLTYLPEGIIPPDLWEAILKSNLLGESDLDKARVGIQEILARKPRNAVAFVLVVAMLRRILDE</sequence>
<dbReference type="SMART" id="SM00128">
    <property type="entry name" value="IPPc"/>
    <property type="match status" value="1"/>
</dbReference>
<feature type="non-terminal residue" evidence="3">
    <location>
        <position position="762"/>
    </location>
</feature>
<accession>A0A6A7C2H0</accession>
<dbReference type="SUPFAM" id="SSF56219">
    <property type="entry name" value="DNase I-like"/>
    <property type="match status" value="1"/>
</dbReference>
<keyword evidence="4" id="KW-1185">Reference proteome</keyword>
<feature type="non-terminal residue" evidence="3">
    <location>
        <position position="1"/>
    </location>
</feature>
<feature type="domain" description="Inositol polyphosphate-related phosphatase" evidence="2">
    <location>
        <begin position="17"/>
        <end position="425"/>
    </location>
</feature>